<dbReference type="Gene3D" id="2.60.40.1180">
    <property type="entry name" value="Golgi alpha-mannosidase II"/>
    <property type="match status" value="2"/>
</dbReference>
<gene>
    <name evidence="22" type="ORF">DDE83_007718</name>
</gene>
<evidence type="ECO:0000256" key="11">
    <source>
        <dbReference type="ARBA" id="ARBA00023180"/>
    </source>
</evidence>
<dbReference type="InterPro" id="IPR048395">
    <property type="entry name" value="Glyco_hydro_31_C"/>
</dbReference>
<dbReference type="Pfam" id="PF13802">
    <property type="entry name" value="Gal_mutarotas_2"/>
    <property type="match status" value="1"/>
</dbReference>
<dbReference type="Pfam" id="PF01055">
    <property type="entry name" value="Glyco_hydro_31_2nd"/>
    <property type="match status" value="1"/>
</dbReference>
<dbReference type="CDD" id="cd14752">
    <property type="entry name" value="GH31_N"/>
    <property type="match status" value="1"/>
</dbReference>
<evidence type="ECO:0000256" key="9">
    <source>
        <dbReference type="ARBA" id="ARBA00022729"/>
    </source>
</evidence>
<feature type="region of interest" description="Disordered" evidence="17">
    <location>
        <begin position="447"/>
        <end position="519"/>
    </location>
</feature>
<dbReference type="CDD" id="cd06602">
    <property type="entry name" value="GH31_MGAM_SI_GAA"/>
    <property type="match status" value="1"/>
</dbReference>
<dbReference type="EMBL" id="QGDH01000149">
    <property type="protein sequence ID" value="RAR04725.1"/>
    <property type="molecule type" value="Genomic_DNA"/>
</dbReference>
<dbReference type="STRING" id="183478.A0A364MVD6"/>
<reference evidence="23" key="1">
    <citation type="submission" date="2018-05" db="EMBL/GenBank/DDBJ databases">
        <title>Draft genome sequence of Stemphylium lycopersici strain CIDEFI 213.</title>
        <authorList>
            <person name="Medina R."/>
            <person name="Franco M.E.E."/>
            <person name="Lucentini C.G."/>
            <person name="Saparrat M.C.N."/>
            <person name="Balatti P.A."/>
        </authorList>
    </citation>
    <scope>NUCLEOTIDE SEQUENCE [LARGE SCALE GENOMIC DNA]</scope>
    <source>
        <strain evidence="23">CIDEFI 213</strain>
    </source>
</reference>
<evidence type="ECO:0000256" key="15">
    <source>
        <dbReference type="ARBA" id="ARBA00023326"/>
    </source>
</evidence>
<feature type="domain" description="Glycosyl hydrolase family 31 C-terminal" evidence="21">
    <location>
        <begin position="708"/>
        <end position="796"/>
    </location>
</feature>
<evidence type="ECO:0000256" key="16">
    <source>
        <dbReference type="ARBA" id="ARBA00025512"/>
    </source>
</evidence>
<dbReference type="InterPro" id="IPR011013">
    <property type="entry name" value="Gal_mutarotase_sf_dom"/>
</dbReference>
<dbReference type="Gene3D" id="3.20.20.80">
    <property type="entry name" value="Glycosidases"/>
    <property type="match status" value="2"/>
</dbReference>
<evidence type="ECO:0000259" key="19">
    <source>
        <dbReference type="Pfam" id="PF01055"/>
    </source>
</evidence>
<dbReference type="InterPro" id="IPR013780">
    <property type="entry name" value="Glyco_hydro_b"/>
</dbReference>
<dbReference type="PROSITE" id="PS00707">
    <property type="entry name" value="GLYCOSYL_HYDROL_F31_2"/>
    <property type="match status" value="1"/>
</dbReference>
<evidence type="ECO:0000256" key="18">
    <source>
        <dbReference type="SAM" id="SignalP"/>
    </source>
</evidence>
<comment type="subcellular location">
    <subcellularLocation>
        <location evidence="3">Secreted</location>
    </subcellularLocation>
</comment>
<dbReference type="InterPro" id="IPR030459">
    <property type="entry name" value="Glyco_hydro_31_CS"/>
</dbReference>
<evidence type="ECO:0000256" key="2">
    <source>
        <dbReference type="ARBA" id="ARBA00001657"/>
    </source>
</evidence>
<dbReference type="Pfam" id="PF21365">
    <property type="entry name" value="Glyco_hydro_31_3rd"/>
    <property type="match status" value="1"/>
</dbReference>
<evidence type="ECO:0000256" key="1">
    <source>
        <dbReference type="ARBA" id="ARBA00000448"/>
    </source>
</evidence>
<comment type="catalytic activity">
    <reaction evidence="2">
        <text>Hydrolysis of terminal, non-reducing (1-&gt;4)-linked alpha-D-glucose residues with release of alpha-D-glucose.</text>
        <dbReference type="EC" id="3.2.1.20"/>
    </reaction>
</comment>
<organism evidence="22 23">
    <name type="scientific">Stemphylium lycopersici</name>
    <name type="common">Tomato gray leaf spot disease fungus</name>
    <name type="synonym">Thyrospora lycopersici</name>
    <dbReference type="NCBI Taxonomy" id="183478"/>
    <lineage>
        <taxon>Eukaryota</taxon>
        <taxon>Fungi</taxon>
        <taxon>Dikarya</taxon>
        <taxon>Ascomycota</taxon>
        <taxon>Pezizomycotina</taxon>
        <taxon>Dothideomycetes</taxon>
        <taxon>Pleosporomycetidae</taxon>
        <taxon>Pleosporales</taxon>
        <taxon>Pleosporineae</taxon>
        <taxon>Pleosporaceae</taxon>
        <taxon>Stemphylium</taxon>
    </lineage>
</organism>
<dbReference type="SUPFAM" id="SSF51445">
    <property type="entry name" value="(Trans)glycosidases"/>
    <property type="match status" value="1"/>
</dbReference>
<dbReference type="Proteomes" id="UP000249619">
    <property type="component" value="Unassembled WGS sequence"/>
</dbReference>
<dbReference type="Gene3D" id="2.60.40.1760">
    <property type="entry name" value="glycosyl hydrolase (family 31)"/>
    <property type="match status" value="1"/>
</dbReference>
<proteinExistence type="inferred from homology"/>
<keyword evidence="13" id="KW-0326">Glycosidase</keyword>
<comment type="similarity">
    <text evidence="4">Belongs to the glycosyl hydrolase 31 family.</text>
</comment>
<evidence type="ECO:0000256" key="8">
    <source>
        <dbReference type="ARBA" id="ARBA00022525"/>
    </source>
</evidence>
<dbReference type="PROSITE" id="PS00129">
    <property type="entry name" value="GLYCOSYL_HYDROL_F31_1"/>
    <property type="match status" value="1"/>
</dbReference>
<evidence type="ECO:0000256" key="13">
    <source>
        <dbReference type="ARBA" id="ARBA00023295"/>
    </source>
</evidence>
<name>A0A364MVD6_STELY</name>
<keyword evidence="14" id="KW-0961">Cell wall biogenesis/degradation</keyword>
<dbReference type="InterPro" id="IPR000322">
    <property type="entry name" value="Glyco_hydro_31_TIM"/>
</dbReference>
<evidence type="ECO:0000259" key="20">
    <source>
        <dbReference type="Pfam" id="PF13802"/>
    </source>
</evidence>
<evidence type="ECO:0000256" key="17">
    <source>
        <dbReference type="SAM" id="MobiDB-lite"/>
    </source>
</evidence>
<dbReference type="InterPro" id="IPR030458">
    <property type="entry name" value="Glyco_hydro_31_AS"/>
</dbReference>
<feature type="domain" description="Glycoside hydrolase family 31 N-terminal" evidence="20">
    <location>
        <begin position="82"/>
        <end position="223"/>
    </location>
</feature>
<dbReference type="GO" id="GO:0005576">
    <property type="term" value="C:extracellular region"/>
    <property type="evidence" value="ECO:0007669"/>
    <property type="project" value="UniProtKB-SubCell"/>
</dbReference>
<evidence type="ECO:0000256" key="3">
    <source>
        <dbReference type="ARBA" id="ARBA00004613"/>
    </source>
</evidence>
<dbReference type="GO" id="GO:0030246">
    <property type="term" value="F:carbohydrate binding"/>
    <property type="evidence" value="ECO:0007669"/>
    <property type="project" value="InterPro"/>
</dbReference>
<feature type="domain" description="Glycoside hydrolase family 31 TIM barrel" evidence="19">
    <location>
        <begin position="270"/>
        <end position="700"/>
    </location>
</feature>
<dbReference type="PANTHER" id="PTHR22762">
    <property type="entry name" value="ALPHA-GLUCOSIDASE"/>
    <property type="match status" value="1"/>
</dbReference>
<evidence type="ECO:0000256" key="7">
    <source>
        <dbReference type="ARBA" id="ARBA00014002"/>
    </source>
</evidence>
<evidence type="ECO:0000256" key="5">
    <source>
        <dbReference type="ARBA" id="ARBA00012741"/>
    </source>
</evidence>
<evidence type="ECO:0000256" key="10">
    <source>
        <dbReference type="ARBA" id="ARBA00022801"/>
    </source>
</evidence>
<dbReference type="InterPro" id="IPR017853">
    <property type="entry name" value="GH"/>
</dbReference>
<protein>
    <recommendedName>
        <fullName evidence="7">Probable alpha/beta-glucosidase agdC</fullName>
        <ecNumber evidence="5">3.2.1.20</ecNumber>
        <ecNumber evidence="6">3.2.1.21</ecNumber>
    </recommendedName>
</protein>
<accession>A0A364MVD6</accession>
<dbReference type="SUPFAM" id="SSF74650">
    <property type="entry name" value="Galactose mutarotase-like"/>
    <property type="match status" value="1"/>
</dbReference>
<keyword evidence="15" id="KW-0624">Polysaccharide degradation</keyword>
<dbReference type="AlphaFoldDB" id="A0A364MVD6"/>
<feature type="signal peptide" evidence="18">
    <location>
        <begin position="1"/>
        <end position="17"/>
    </location>
</feature>
<comment type="catalytic activity">
    <reaction evidence="1">
        <text>Hydrolysis of terminal, non-reducing beta-D-glucosyl residues with release of beta-D-glucose.</text>
        <dbReference type="EC" id="3.2.1.21"/>
    </reaction>
</comment>
<feature type="compositionally biased region" description="Polar residues" evidence="17">
    <location>
        <begin position="475"/>
        <end position="494"/>
    </location>
</feature>
<keyword evidence="23" id="KW-1185">Reference proteome</keyword>
<evidence type="ECO:0000313" key="22">
    <source>
        <dbReference type="EMBL" id="RAR04725.1"/>
    </source>
</evidence>
<evidence type="ECO:0000256" key="6">
    <source>
        <dbReference type="ARBA" id="ARBA00012744"/>
    </source>
</evidence>
<dbReference type="SUPFAM" id="SSF51011">
    <property type="entry name" value="Glycosyl hydrolase domain"/>
    <property type="match status" value="1"/>
</dbReference>
<dbReference type="EC" id="3.2.1.20" evidence="5"/>
<dbReference type="PANTHER" id="PTHR22762:SF67">
    <property type="entry name" value="ALPHA_BETA-GLUCOSIDASE AGDC-RELATED"/>
    <property type="match status" value="1"/>
</dbReference>
<dbReference type="GO" id="GO:0008422">
    <property type="term" value="F:beta-glucosidase activity"/>
    <property type="evidence" value="ECO:0007669"/>
    <property type="project" value="UniProtKB-EC"/>
</dbReference>
<dbReference type="Gene3D" id="2.70.50.70">
    <property type="match status" value="1"/>
</dbReference>
<keyword evidence="10 22" id="KW-0378">Hydrolase</keyword>
<evidence type="ECO:0000256" key="12">
    <source>
        <dbReference type="ARBA" id="ARBA00023277"/>
    </source>
</evidence>
<evidence type="ECO:0000259" key="21">
    <source>
        <dbReference type="Pfam" id="PF21365"/>
    </source>
</evidence>
<evidence type="ECO:0000256" key="14">
    <source>
        <dbReference type="ARBA" id="ARBA00023316"/>
    </source>
</evidence>
<dbReference type="InterPro" id="IPR025887">
    <property type="entry name" value="Glyco_hydro_31_N_dom"/>
</dbReference>
<keyword evidence="8" id="KW-0964">Secreted</keyword>
<comment type="function">
    <text evidence="16">Glucosidase involved in the degradation of cellulosic biomass. Has both alpha- and beta-glucosidase activity.</text>
</comment>
<feature type="chain" id="PRO_5016685070" description="Probable alpha/beta-glucosidase agdC" evidence="18">
    <location>
        <begin position="18"/>
        <end position="1188"/>
    </location>
</feature>
<dbReference type="GO" id="GO:0004558">
    <property type="term" value="F:alpha-1,4-glucosidase activity"/>
    <property type="evidence" value="ECO:0007669"/>
    <property type="project" value="UniProtKB-EC"/>
</dbReference>
<keyword evidence="9 18" id="KW-0732">Signal</keyword>
<dbReference type="GO" id="GO:0071555">
    <property type="term" value="P:cell wall organization"/>
    <property type="evidence" value="ECO:0007669"/>
    <property type="project" value="UniProtKB-KW"/>
</dbReference>
<comment type="caution">
    <text evidence="22">The sequence shown here is derived from an EMBL/GenBank/DDBJ whole genome shotgun (WGS) entry which is preliminary data.</text>
</comment>
<keyword evidence="12" id="KW-0119">Carbohydrate metabolism</keyword>
<dbReference type="GO" id="GO:0000272">
    <property type="term" value="P:polysaccharide catabolic process"/>
    <property type="evidence" value="ECO:0007669"/>
    <property type="project" value="UniProtKB-KW"/>
</dbReference>
<evidence type="ECO:0000256" key="4">
    <source>
        <dbReference type="ARBA" id="ARBA00007806"/>
    </source>
</evidence>
<keyword evidence="11" id="KW-0325">Glycoprotein</keyword>
<dbReference type="EC" id="3.2.1.21" evidence="6"/>
<evidence type="ECO:0000313" key="23">
    <source>
        <dbReference type="Proteomes" id="UP000249619"/>
    </source>
</evidence>
<sequence>MITKGLLVLGSAIPAIAGPLVQRQSTPLDDCPGYTASNVQNDGSRVTADLSLAGTACNAYSEDLTDLKLEVEYQTEDRLHVKIYDAAEQVYQIQESVWPRPSNDEDVDPETSALSFTWTDSPFSFAIQRRATNETLFDTSAASLIFETQYLRMRTALPPSPNLYGLGESTDPFHLNTTNYTRTMWNRDAYGTPPGTNLYGSHPVYFDHRGENGTHGVFLASSQGMDIKIDDSEGQYLEYNTLGGVFDFYFLAGPGPKEVAAQYSALSGLPAMMPYWGFGSHQCKYGYRDVWEVAEVVANYSVADIPLETMWTDIDYMELRRLFTLDPERYPLELVRELVDYLHAHQQHYIVMVNSAVWSGDYDAYNNGAQLEVFQKKANGSFEEGAVWPGPTVFPDWFHPNTQEYWDQEFFSFFDPATGVDIDGLWNDMNEPANFCPYPCLDPVAYSEESKNPPEPPPVRESAGRQIPGFPAGFQPQSNSSVARRSLHASQSSARPFKRSGSKRQASSNTEDLAGHLGYSDRDLINPEYQIKNEAGSISNRTLATDIQNYDGTYHYDTHNFWGSMMSIASHESMQKRRPERRPFIITRSSFVGLGSYLGKWLGDNVSEWAQYRFSIAGVLNFNSIFQIPMVGPDICGFAGNTTETLCARWATLGAFYPFMRNHAGDTSISQEYYRWPLTMAAAKNAIAVRYRLLDYFYTAFHRQATTGVPSLNPLFFHYPSDSKTFAIEHQFFYGDSILVSPVLEENSTSVSIYLPDDVFYDYWTGERVQGNGEYIDLEDVGFDTIPLHVKGGSILPLRAESANTTTELRKQDFVLWIAPNATNQASGFLYLDDGDSLEQPSTSMISFSFDNGAFSMSGDFGYEIDCVIQNITILGSGQSVQGPVSLTGNYEHDFGAGAGMPEFEGKADRRSLGVGAVWGAAMGVGSRTVTPSPTSRLDPPKLFDRGYIEPNSVDTLDINRHNNAVPSVLTAKAALKQIKTDGAELRQHVGGPEAHGQRLYPGRPTTVPSTIAPRNCVFPNEFIKLHNGAAKNGAQSHSQCMNIAIVSLGTDSLAGVLGIELSFDTTRCSNLCKADDAGVLLDPWADGIYYSPPGLALRYTFLVVRAPPTPLIRVNLTVISTMLLPVLYVKSTVRASSFSAPSTWRHLAEYLPNSSLSMCSGLSKCLDCWEIPGHTLGLFDKALLNCR</sequence>